<feature type="compositionally biased region" description="Basic and acidic residues" evidence="1">
    <location>
        <begin position="168"/>
        <end position="184"/>
    </location>
</feature>
<evidence type="ECO:0008006" key="4">
    <source>
        <dbReference type="Google" id="ProtNLM"/>
    </source>
</evidence>
<dbReference type="Gene3D" id="1.20.1260.10">
    <property type="match status" value="1"/>
</dbReference>
<protein>
    <recommendedName>
        <fullName evidence="4">DUF4439 domain-containing protein</fullName>
    </recommendedName>
</protein>
<keyword evidence="3" id="KW-1185">Reference proteome</keyword>
<feature type="compositionally biased region" description="Low complexity" evidence="1">
    <location>
        <begin position="126"/>
        <end position="154"/>
    </location>
</feature>
<organism evidence="2 3">
    <name type="scientific">Ornithinicoccus hortensis</name>
    <dbReference type="NCBI Taxonomy" id="82346"/>
    <lineage>
        <taxon>Bacteria</taxon>
        <taxon>Bacillati</taxon>
        <taxon>Actinomycetota</taxon>
        <taxon>Actinomycetes</taxon>
        <taxon>Micrococcales</taxon>
        <taxon>Intrasporangiaceae</taxon>
        <taxon>Ornithinicoccus</taxon>
    </lineage>
</organism>
<name>A0A542YRT0_9MICO</name>
<comment type="caution">
    <text evidence="2">The sequence shown here is derived from an EMBL/GenBank/DDBJ whole genome shotgun (WGS) entry which is preliminary data.</text>
</comment>
<evidence type="ECO:0000313" key="3">
    <source>
        <dbReference type="Proteomes" id="UP000319516"/>
    </source>
</evidence>
<proteinExistence type="predicted"/>
<dbReference type="PROSITE" id="PS51257">
    <property type="entry name" value="PROKAR_LIPOPROTEIN"/>
    <property type="match status" value="1"/>
</dbReference>
<dbReference type="AlphaFoldDB" id="A0A542YRT0"/>
<dbReference type="Proteomes" id="UP000319516">
    <property type="component" value="Unassembled WGS sequence"/>
</dbReference>
<accession>A0A542YRT0</accession>
<dbReference type="EMBL" id="VFOP01000001">
    <property type="protein sequence ID" value="TQL50809.1"/>
    <property type="molecule type" value="Genomic_DNA"/>
</dbReference>
<evidence type="ECO:0000313" key="2">
    <source>
        <dbReference type="EMBL" id="TQL50809.1"/>
    </source>
</evidence>
<dbReference type="InterPro" id="IPR012347">
    <property type="entry name" value="Ferritin-like"/>
</dbReference>
<sequence>MIATMRAVNQISRRSVLGLCGVGVLTLVGACTEDTGSTQDPDGGASGTGRTANPSDPPAPLPDVPDAALLTAALDRARVMVLRAEAVEDQDGIAGEALTAHTEQVRVLEGILEDAGIPLPPEPELPAETPGDDAGATTTQTPPAAPDDAASTSGGADGEAGDGVTRTESAKERREREEQERAARVETQLQALADEALQDVTPEALAEVSTASSANLALLTAIAGQRGGLAMRLRSGPDWPELAGPTGEAAAAVLEAFRPAIYGFEVLAARSSGDYRTKYERPLGPLRRLTRSLTELAGDAATPAPLGYGLPDDLDTPQGRTALAEGLLGVMWPTIIGSAGEHTGDPDATAGTVRLIAEVAAFAWPWDVELPGFPGMDAPA</sequence>
<feature type="region of interest" description="Disordered" evidence="1">
    <location>
        <begin position="33"/>
        <end position="65"/>
    </location>
</feature>
<feature type="region of interest" description="Disordered" evidence="1">
    <location>
        <begin position="115"/>
        <end position="184"/>
    </location>
</feature>
<gene>
    <name evidence="2" type="ORF">FB467_1928</name>
</gene>
<reference evidence="2 3" key="1">
    <citation type="submission" date="2019-06" db="EMBL/GenBank/DDBJ databases">
        <title>Sequencing the genomes of 1000 actinobacteria strains.</title>
        <authorList>
            <person name="Klenk H.-P."/>
        </authorList>
    </citation>
    <scope>NUCLEOTIDE SEQUENCE [LARGE SCALE GENOMIC DNA]</scope>
    <source>
        <strain evidence="2 3">DSM 12335</strain>
    </source>
</reference>
<evidence type="ECO:0000256" key="1">
    <source>
        <dbReference type="SAM" id="MobiDB-lite"/>
    </source>
</evidence>